<name>A0A401P935_SCYTO</name>
<reference evidence="8 9" key="1">
    <citation type="journal article" date="2018" name="Nat. Ecol. Evol.">
        <title>Shark genomes provide insights into elasmobranch evolution and the origin of vertebrates.</title>
        <authorList>
            <person name="Hara Y"/>
            <person name="Yamaguchi K"/>
            <person name="Onimaru K"/>
            <person name="Kadota M"/>
            <person name="Koyanagi M"/>
            <person name="Keeley SD"/>
            <person name="Tatsumi K"/>
            <person name="Tanaka K"/>
            <person name="Motone F"/>
            <person name="Kageyama Y"/>
            <person name="Nozu R"/>
            <person name="Adachi N"/>
            <person name="Nishimura O"/>
            <person name="Nakagawa R"/>
            <person name="Tanegashima C"/>
            <person name="Kiyatake I"/>
            <person name="Matsumoto R"/>
            <person name="Murakumo K"/>
            <person name="Nishida K"/>
            <person name="Terakita A"/>
            <person name="Kuratani S"/>
            <person name="Sato K"/>
            <person name="Hyodo S Kuraku.S."/>
        </authorList>
    </citation>
    <scope>NUCLEOTIDE SEQUENCE [LARGE SCALE GENOMIC DNA]</scope>
</reference>
<protein>
    <recommendedName>
        <fullName evidence="10">Potassium voltage-gated channel subfamily E regulatory subunit 4</fullName>
    </recommendedName>
</protein>
<evidence type="ECO:0000256" key="3">
    <source>
        <dbReference type="ARBA" id="ARBA00022692"/>
    </source>
</evidence>
<keyword evidence="9" id="KW-1185">Reference proteome</keyword>
<dbReference type="OMA" id="YDDRGEW"/>
<organism evidence="8 9">
    <name type="scientific">Scyliorhinus torazame</name>
    <name type="common">Cloudy catshark</name>
    <name type="synonym">Catulus torazame</name>
    <dbReference type="NCBI Taxonomy" id="75743"/>
    <lineage>
        <taxon>Eukaryota</taxon>
        <taxon>Metazoa</taxon>
        <taxon>Chordata</taxon>
        <taxon>Craniata</taxon>
        <taxon>Vertebrata</taxon>
        <taxon>Chondrichthyes</taxon>
        <taxon>Elasmobranchii</taxon>
        <taxon>Galeomorphii</taxon>
        <taxon>Galeoidea</taxon>
        <taxon>Carcharhiniformes</taxon>
        <taxon>Scyliorhinidae</taxon>
        <taxon>Scyliorhinus</taxon>
    </lineage>
</organism>
<evidence type="ECO:0000256" key="1">
    <source>
        <dbReference type="ARBA" id="ARBA00004167"/>
    </source>
</evidence>
<accession>A0A401P935</accession>
<dbReference type="GO" id="GO:0008076">
    <property type="term" value="C:voltage-gated potassium channel complex"/>
    <property type="evidence" value="ECO:0007669"/>
    <property type="project" value="TreeGrafter"/>
</dbReference>
<evidence type="ECO:0000256" key="7">
    <source>
        <dbReference type="SAM" id="Phobius"/>
    </source>
</evidence>
<evidence type="ECO:0000256" key="4">
    <source>
        <dbReference type="ARBA" id="ARBA00022989"/>
    </source>
</evidence>
<dbReference type="PANTHER" id="PTHR15282:SF9">
    <property type="entry name" value="POTASSIUM VOLTAGE-GATED CHANNEL SUBFAMILY E MEMBER 4"/>
    <property type="match status" value="1"/>
</dbReference>
<keyword evidence="4 7" id="KW-1133">Transmembrane helix</keyword>
<dbReference type="STRING" id="75743.A0A401P935"/>
<dbReference type="Proteomes" id="UP000288216">
    <property type="component" value="Unassembled WGS sequence"/>
</dbReference>
<dbReference type="GO" id="GO:0086091">
    <property type="term" value="P:regulation of heart rate by cardiac conduction"/>
    <property type="evidence" value="ECO:0007669"/>
    <property type="project" value="TreeGrafter"/>
</dbReference>
<dbReference type="GO" id="GO:0005251">
    <property type="term" value="F:delayed rectifier potassium channel activity"/>
    <property type="evidence" value="ECO:0007669"/>
    <property type="project" value="TreeGrafter"/>
</dbReference>
<evidence type="ECO:0000313" key="8">
    <source>
        <dbReference type="EMBL" id="GCB69594.1"/>
    </source>
</evidence>
<feature type="transmembrane region" description="Helical" evidence="7">
    <location>
        <begin position="60"/>
        <end position="82"/>
    </location>
</feature>
<dbReference type="PANTHER" id="PTHR15282">
    <property type="entry name" value="POTASSIUM VOLTAGE-GATED CHANNEL SUBFAMILY E MEMBER 1, 3"/>
    <property type="match status" value="1"/>
</dbReference>
<proteinExistence type="inferred from homology"/>
<evidence type="ECO:0008006" key="10">
    <source>
        <dbReference type="Google" id="ProtNLM"/>
    </source>
</evidence>
<gene>
    <name evidence="8" type="ORF">scyTo_0012454</name>
</gene>
<evidence type="ECO:0000313" key="9">
    <source>
        <dbReference type="Proteomes" id="UP000288216"/>
    </source>
</evidence>
<keyword evidence="3 7" id="KW-0812">Transmembrane</keyword>
<keyword evidence="5 7" id="KW-0472">Membrane</keyword>
<dbReference type="GO" id="GO:1902282">
    <property type="term" value="F:voltage-gated potassium channel activity involved in ventricular cardiac muscle cell action potential repolarization"/>
    <property type="evidence" value="ECO:0007669"/>
    <property type="project" value="TreeGrafter"/>
</dbReference>
<dbReference type="GO" id="GO:0015459">
    <property type="term" value="F:potassium channel regulator activity"/>
    <property type="evidence" value="ECO:0007669"/>
    <property type="project" value="TreeGrafter"/>
</dbReference>
<dbReference type="EMBL" id="BFAA01006018">
    <property type="protein sequence ID" value="GCB69594.1"/>
    <property type="molecule type" value="Genomic_DNA"/>
</dbReference>
<feature type="region of interest" description="Disordered" evidence="6">
    <location>
        <begin position="156"/>
        <end position="179"/>
    </location>
</feature>
<evidence type="ECO:0000256" key="5">
    <source>
        <dbReference type="ARBA" id="ARBA00023136"/>
    </source>
</evidence>
<dbReference type="GO" id="GO:0097623">
    <property type="term" value="P:potassium ion export across plasma membrane"/>
    <property type="evidence" value="ECO:0007669"/>
    <property type="project" value="TreeGrafter"/>
</dbReference>
<sequence length="179" mass="19452">MRAHLTPIRLSPAFVRWHLSSPVTHSVKDISKMDHLKATNFTEPHAGAAKAAGESGDNQYLYILIVMSFYGVFLLGIVLGYIKSKRHERKDDTPFLYDDRGEWAGLKAGNMPLVFSPLPESVVPALSCTMCTIENSVSSEAAQDIQLAAGEGVDGNENLLSDISDSSESSARLPTENPC</sequence>
<feature type="compositionally biased region" description="Low complexity" evidence="6">
    <location>
        <begin position="156"/>
        <end position="170"/>
    </location>
</feature>
<dbReference type="GO" id="GO:0060307">
    <property type="term" value="P:regulation of ventricular cardiac muscle cell membrane repolarization"/>
    <property type="evidence" value="ECO:0007669"/>
    <property type="project" value="TreeGrafter"/>
</dbReference>
<dbReference type="Pfam" id="PF02060">
    <property type="entry name" value="ISK_Channel"/>
    <property type="match status" value="1"/>
</dbReference>
<comment type="similarity">
    <text evidence="2">Belongs to the potassium channel KCNE family.</text>
</comment>
<comment type="caution">
    <text evidence="8">The sequence shown here is derived from an EMBL/GenBank/DDBJ whole genome shotgun (WGS) entry which is preliminary data.</text>
</comment>
<dbReference type="GO" id="GO:0044325">
    <property type="term" value="F:transmembrane transporter binding"/>
    <property type="evidence" value="ECO:0007669"/>
    <property type="project" value="TreeGrafter"/>
</dbReference>
<dbReference type="PRINTS" id="PR00168">
    <property type="entry name" value="KCNECHANNEL"/>
</dbReference>
<dbReference type="InterPro" id="IPR000369">
    <property type="entry name" value="K_chnl_KCNE"/>
</dbReference>
<dbReference type="OrthoDB" id="6422957at2759"/>
<evidence type="ECO:0000256" key="6">
    <source>
        <dbReference type="SAM" id="MobiDB-lite"/>
    </source>
</evidence>
<evidence type="ECO:0000256" key="2">
    <source>
        <dbReference type="ARBA" id="ARBA00005688"/>
    </source>
</evidence>
<dbReference type="AlphaFoldDB" id="A0A401P935"/>
<comment type="subcellular location">
    <subcellularLocation>
        <location evidence="1">Membrane</location>
        <topology evidence="1">Single-pass membrane protein</topology>
    </subcellularLocation>
</comment>